<evidence type="ECO:0000313" key="3">
    <source>
        <dbReference type="Proteomes" id="UP000823757"/>
    </source>
</evidence>
<proteinExistence type="predicted"/>
<dbReference type="Proteomes" id="UP000823757">
    <property type="component" value="Unassembled WGS sequence"/>
</dbReference>
<dbReference type="CDD" id="cd00761">
    <property type="entry name" value="Glyco_tranf_GTA_type"/>
    <property type="match status" value="1"/>
</dbReference>
<accession>A0A9D9NJE1</accession>
<dbReference type="Pfam" id="PF00535">
    <property type="entry name" value="Glycos_transf_2"/>
    <property type="match status" value="1"/>
</dbReference>
<protein>
    <submittedName>
        <fullName evidence="2">Glycosyltransferase family 2 protein</fullName>
    </submittedName>
</protein>
<dbReference type="PANTHER" id="PTHR43685">
    <property type="entry name" value="GLYCOSYLTRANSFERASE"/>
    <property type="match status" value="1"/>
</dbReference>
<comment type="caution">
    <text evidence="2">The sequence shown here is derived from an EMBL/GenBank/DDBJ whole genome shotgun (WGS) entry which is preliminary data.</text>
</comment>
<feature type="domain" description="Glycosyltransferase 2-like" evidence="1">
    <location>
        <begin position="5"/>
        <end position="134"/>
    </location>
</feature>
<dbReference type="InterPro" id="IPR029044">
    <property type="entry name" value="Nucleotide-diphossugar_trans"/>
</dbReference>
<dbReference type="InterPro" id="IPR001173">
    <property type="entry name" value="Glyco_trans_2-like"/>
</dbReference>
<reference evidence="2" key="2">
    <citation type="journal article" date="2021" name="PeerJ">
        <title>Extensive microbial diversity within the chicken gut microbiome revealed by metagenomics and culture.</title>
        <authorList>
            <person name="Gilroy R."/>
            <person name="Ravi A."/>
            <person name="Getino M."/>
            <person name="Pursley I."/>
            <person name="Horton D.L."/>
            <person name="Alikhan N.F."/>
            <person name="Baker D."/>
            <person name="Gharbi K."/>
            <person name="Hall N."/>
            <person name="Watson M."/>
            <person name="Adriaenssens E.M."/>
            <person name="Foster-Nyarko E."/>
            <person name="Jarju S."/>
            <person name="Secka A."/>
            <person name="Antonio M."/>
            <person name="Oren A."/>
            <person name="Chaudhuri R.R."/>
            <person name="La Ragione R."/>
            <person name="Hildebrand F."/>
            <person name="Pallen M.J."/>
        </authorList>
    </citation>
    <scope>NUCLEOTIDE SEQUENCE</scope>
    <source>
        <strain evidence="2">B1-13419</strain>
    </source>
</reference>
<dbReference type="EMBL" id="JADIMD010000122">
    <property type="protein sequence ID" value="MBO8475293.1"/>
    <property type="molecule type" value="Genomic_DNA"/>
</dbReference>
<sequence length="332" mass="38058">MSLVSVIMPVHDTAPYLEASLSSVLRQSMEDIEIILAENLSTDGSYEMCDALAEKDSRIRVLHLDRAGLSNARNEGIRHASSDYLVFIDSDDVIEPQMLEKLYSAATQYGADIAVCNYDWVFSDGTSKKPYREGKDPVFMDTVAFTYAILTEQVCSSACVGLYRKDMFGDGRIWFPVDRFYEDRATTYRLAAAAVNGGVLVPESMYHYIQREGSICHTMDFKKFFHHCLADTERLEFISSSGMFRGMDKRSVRKLYDAVAGTWFWSFSQMITLSDSDEKYLEICRLRDRMLSAVSVSSFSCLSFKRKLMEMKMAWPLYYRFRAGKKTRYPSR</sequence>
<dbReference type="InterPro" id="IPR050834">
    <property type="entry name" value="Glycosyltransf_2"/>
</dbReference>
<dbReference type="Gene3D" id="3.90.550.10">
    <property type="entry name" value="Spore Coat Polysaccharide Biosynthesis Protein SpsA, Chain A"/>
    <property type="match status" value="1"/>
</dbReference>
<dbReference type="SUPFAM" id="SSF53448">
    <property type="entry name" value="Nucleotide-diphospho-sugar transferases"/>
    <property type="match status" value="1"/>
</dbReference>
<dbReference type="AlphaFoldDB" id="A0A9D9NJE1"/>
<reference evidence="2" key="1">
    <citation type="submission" date="2020-10" db="EMBL/GenBank/DDBJ databases">
        <authorList>
            <person name="Gilroy R."/>
        </authorList>
    </citation>
    <scope>NUCLEOTIDE SEQUENCE</scope>
    <source>
        <strain evidence="2">B1-13419</strain>
    </source>
</reference>
<gene>
    <name evidence="2" type="ORF">IAB91_08400</name>
</gene>
<evidence type="ECO:0000313" key="2">
    <source>
        <dbReference type="EMBL" id="MBO8475293.1"/>
    </source>
</evidence>
<organism evidence="2 3">
    <name type="scientific">Candidatus Cryptobacteroides faecigallinarum</name>
    <dbReference type="NCBI Taxonomy" id="2840763"/>
    <lineage>
        <taxon>Bacteria</taxon>
        <taxon>Pseudomonadati</taxon>
        <taxon>Bacteroidota</taxon>
        <taxon>Bacteroidia</taxon>
        <taxon>Bacteroidales</taxon>
        <taxon>Candidatus Cryptobacteroides</taxon>
    </lineage>
</organism>
<dbReference type="PANTHER" id="PTHR43685:SF2">
    <property type="entry name" value="GLYCOSYLTRANSFERASE 2-LIKE DOMAIN-CONTAINING PROTEIN"/>
    <property type="match status" value="1"/>
</dbReference>
<evidence type="ECO:0000259" key="1">
    <source>
        <dbReference type="Pfam" id="PF00535"/>
    </source>
</evidence>
<name>A0A9D9NJE1_9BACT</name>